<name>A0A146G4J6_TERSA</name>
<gene>
    <name evidence="2" type="ORF">TSACC_2761</name>
</gene>
<keyword evidence="3" id="KW-1185">Reference proteome</keyword>
<dbReference type="AlphaFoldDB" id="A0A146G4J6"/>
<feature type="signal peptide" evidence="1">
    <location>
        <begin position="1"/>
        <end position="20"/>
    </location>
</feature>
<dbReference type="STRING" id="690879.TSACC_2761"/>
<evidence type="ECO:0000256" key="1">
    <source>
        <dbReference type="SAM" id="SignalP"/>
    </source>
</evidence>
<evidence type="ECO:0000313" key="3">
    <source>
        <dbReference type="Proteomes" id="UP000076023"/>
    </source>
</evidence>
<accession>A0A146G4J6</accession>
<sequence length="160" mass="17520">MKTVPIALLALLAFTLKAKAITADDLAFYLGISSWKTSVFLEAGTYVPEIYEIRDGKVDRKILDGMKEWAVKGAPGLTIMLGPEGQGYRVVLAYQGGTTVGGSSTFEGRFGSAVSPTLPEKIREGEYVLIGEPKGRIMRVSDDISDYKRGFLLRIRLVKE</sequence>
<dbReference type="InParanoid" id="A0A146G4J6"/>
<dbReference type="RefSeq" id="WP_075078199.1">
    <property type="nucleotide sequence ID" value="NZ_BDCO01000002.1"/>
</dbReference>
<dbReference type="EMBL" id="BDCO01000002">
    <property type="protein sequence ID" value="GAT32363.1"/>
    <property type="molecule type" value="Genomic_DNA"/>
</dbReference>
<reference evidence="3" key="1">
    <citation type="journal article" date="2017" name="Genome Announc.">
        <title>Draft Genome Sequence of Terrimicrobium sacchariphilum NM-5T, a Facultative Anaerobic Soil Bacterium of the Class Spartobacteria.</title>
        <authorList>
            <person name="Qiu Y.L."/>
            <person name="Tourlousse D.M."/>
            <person name="Matsuura N."/>
            <person name="Ohashi A."/>
            <person name="Sekiguchi Y."/>
        </authorList>
    </citation>
    <scope>NUCLEOTIDE SEQUENCE [LARGE SCALE GENOMIC DNA]</scope>
    <source>
        <strain evidence="3">NM-5</strain>
    </source>
</reference>
<keyword evidence="1" id="KW-0732">Signal</keyword>
<proteinExistence type="predicted"/>
<feature type="chain" id="PRO_5007524637" evidence="1">
    <location>
        <begin position="21"/>
        <end position="160"/>
    </location>
</feature>
<evidence type="ECO:0000313" key="2">
    <source>
        <dbReference type="EMBL" id="GAT32363.1"/>
    </source>
</evidence>
<protein>
    <submittedName>
        <fullName evidence="2">Uncharacterized protein</fullName>
    </submittedName>
</protein>
<organism evidence="2 3">
    <name type="scientific">Terrimicrobium sacchariphilum</name>
    <dbReference type="NCBI Taxonomy" id="690879"/>
    <lineage>
        <taxon>Bacteria</taxon>
        <taxon>Pseudomonadati</taxon>
        <taxon>Verrucomicrobiota</taxon>
        <taxon>Terrimicrobiia</taxon>
        <taxon>Terrimicrobiales</taxon>
        <taxon>Terrimicrobiaceae</taxon>
        <taxon>Terrimicrobium</taxon>
    </lineage>
</organism>
<comment type="caution">
    <text evidence="2">The sequence shown here is derived from an EMBL/GenBank/DDBJ whole genome shotgun (WGS) entry which is preliminary data.</text>
</comment>
<dbReference type="Proteomes" id="UP000076023">
    <property type="component" value="Unassembled WGS sequence"/>
</dbReference>